<accession>A0AAV4TNV4</accession>
<dbReference type="Proteomes" id="UP001054945">
    <property type="component" value="Unassembled WGS sequence"/>
</dbReference>
<sequence length="141" mass="16310">MVYHLSTRICGMQFADQQGYFTHDSLVRGTKRGSDLSSKTFQFFTFTFFLFFTCFPRQQKHFHNVSNAVRDLKPLKKCSLRHSLNRQAVNLPPEEQHRSCAASYTATDAWAAEFYEERGLWRLCCREKKGTALPECLGVGQ</sequence>
<organism evidence="1 2">
    <name type="scientific">Caerostris extrusa</name>
    <name type="common">Bark spider</name>
    <name type="synonym">Caerostris bankana</name>
    <dbReference type="NCBI Taxonomy" id="172846"/>
    <lineage>
        <taxon>Eukaryota</taxon>
        <taxon>Metazoa</taxon>
        <taxon>Ecdysozoa</taxon>
        <taxon>Arthropoda</taxon>
        <taxon>Chelicerata</taxon>
        <taxon>Arachnida</taxon>
        <taxon>Araneae</taxon>
        <taxon>Araneomorphae</taxon>
        <taxon>Entelegynae</taxon>
        <taxon>Araneoidea</taxon>
        <taxon>Araneidae</taxon>
        <taxon>Caerostris</taxon>
    </lineage>
</organism>
<gene>
    <name evidence="1" type="ORF">CEXT_710811</name>
</gene>
<name>A0AAV4TNV4_CAEEX</name>
<proteinExistence type="predicted"/>
<comment type="caution">
    <text evidence="1">The sequence shown here is derived from an EMBL/GenBank/DDBJ whole genome shotgun (WGS) entry which is preliminary data.</text>
</comment>
<dbReference type="EMBL" id="BPLR01011490">
    <property type="protein sequence ID" value="GIY46839.1"/>
    <property type="molecule type" value="Genomic_DNA"/>
</dbReference>
<evidence type="ECO:0000313" key="1">
    <source>
        <dbReference type="EMBL" id="GIY46839.1"/>
    </source>
</evidence>
<reference evidence="1 2" key="1">
    <citation type="submission" date="2021-06" db="EMBL/GenBank/DDBJ databases">
        <title>Caerostris extrusa draft genome.</title>
        <authorList>
            <person name="Kono N."/>
            <person name="Arakawa K."/>
        </authorList>
    </citation>
    <scope>NUCLEOTIDE SEQUENCE [LARGE SCALE GENOMIC DNA]</scope>
</reference>
<evidence type="ECO:0000313" key="2">
    <source>
        <dbReference type="Proteomes" id="UP001054945"/>
    </source>
</evidence>
<protein>
    <submittedName>
        <fullName evidence="1">Uncharacterized protein</fullName>
    </submittedName>
</protein>
<dbReference type="AlphaFoldDB" id="A0AAV4TNV4"/>
<keyword evidence="2" id="KW-1185">Reference proteome</keyword>